<dbReference type="EMBL" id="PKUS01000002">
    <property type="protein sequence ID" value="PLW70287.1"/>
    <property type="molecule type" value="Genomic_DNA"/>
</dbReference>
<keyword evidence="1" id="KW-0812">Transmembrane</keyword>
<evidence type="ECO:0000313" key="2">
    <source>
        <dbReference type="EMBL" id="PLW70287.1"/>
    </source>
</evidence>
<feature type="transmembrane region" description="Helical" evidence="1">
    <location>
        <begin position="26"/>
        <end position="46"/>
    </location>
</feature>
<dbReference type="InterPro" id="IPR019253">
    <property type="entry name" value="DUF2244_TM"/>
</dbReference>
<evidence type="ECO:0000313" key="3">
    <source>
        <dbReference type="Proteomes" id="UP000235005"/>
    </source>
</evidence>
<feature type="transmembrane region" description="Helical" evidence="1">
    <location>
        <begin position="52"/>
        <end position="70"/>
    </location>
</feature>
<name>A0A2N5X732_9GAMM</name>
<gene>
    <name evidence="2" type="ORF">C0039_03520</name>
</gene>
<dbReference type="Proteomes" id="UP000235005">
    <property type="component" value="Unassembled WGS sequence"/>
</dbReference>
<protein>
    <submittedName>
        <fullName evidence="2">DUF2244 domain-containing protein</fullName>
    </submittedName>
</protein>
<dbReference type="OrthoDB" id="7062615at2"/>
<keyword evidence="1" id="KW-1133">Transmembrane helix</keyword>
<sequence length="167" mass="18847">MVTSTRSSNQLMIVARPNRSASWRSNLYVLIGLAVPSLGAAIGFTLLGAWPILPFAGLEMLALGAALYYVNWKLQYRQVITVSDDSIRIDKGHYRPRQSYQFARQRTGLTVVPEKHPWDGPELAVHDRQQSVCVGEFLNREDALALLALLRKEIKVDSYSTREGRKF</sequence>
<comment type="caution">
    <text evidence="2">The sequence shown here is derived from an EMBL/GenBank/DDBJ whole genome shotgun (WGS) entry which is preliminary data.</text>
</comment>
<dbReference type="Pfam" id="PF10003">
    <property type="entry name" value="DUF2244"/>
    <property type="match status" value="1"/>
</dbReference>
<keyword evidence="1" id="KW-0472">Membrane</keyword>
<proteinExistence type="predicted"/>
<keyword evidence="3" id="KW-1185">Reference proteome</keyword>
<dbReference type="AlphaFoldDB" id="A0A2N5X732"/>
<accession>A0A2N5X732</accession>
<reference evidence="2 3" key="1">
    <citation type="submission" date="2018-01" db="EMBL/GenBank/DDBJ databases">
        <title>The draft genome sequence of Halioglobus lutimaris HF004.</title>
        <authorList>
            <person name="Du Z.-J."/>
            <person name="Shi M.-J."/>
        </authorList>
    </citation>
    <scope>NUCLEOTIDE SEQUENCE [LARGE SCALE GENOMIC DNA]</scope>
    <source>
        <strain evidence="2 3">HF004</strain>
    </source>
</reference>
<organism evidence="2 3">
    <name type="scientific">Pseudohalioglobus lutimaris</name>
    <dbReference type="NCBI Taxonomy" id="1737061"/>
    <lineage>
        <taxon>Bacteria</taxon>
        <taxon>Pseudomonadati</taxon>
        <taxon>Pseudomonadota</taxon>
        <taxon>Gammaproteobacteria</taxon>
        <taxon>Cellvibrionales</taxon>
        <taxon>Halieaceae</taxon>
        <taxon>Pseudohalioglobus</taxon>
    </lineage>
</organism>
<evidence type="ECO:0000256" key="1">
    <source>
        <dbReference type="SAM" id="Phobius"/>
    </source>
</evidence>